<dbReference type="RefSeq" id="WP_011280271.1">
    <property type="nucleotide sequence ID" value="NC_007204.1"/>
</dbReference>
<dbReference type="InterPro" id="IPR011990">
    <property type="entry name" value="TPR-like_helical_dom_sf"/>
</dbReference>
<dbReference type="OrthoDB" id="582340at2"/>
<dbReference type="SUPFAM" id="SSF48452">
    <property type="entry name" value="TPR-like"/>
    <property type="match status" value="1"/>
</dbReference>
<dbReference type="HOGENOM" id="CLU_1026272_0_0_6"/>
<dbReference type="SMR" id="Q4FT09"/>
<dbReference type="Proteomes" id="UP000000546">
    <property type="component" value="Chromosome"/>
</dbReference>
<evidence type="ECO:0000313" key="2">
    <source>
        <dbReference type="EMBL" id="AAZ18849.1"/>
    </source>
</evidence>
<dbReference type="STRING" id="259536.Psyc_0996"/>
<keyword evidence="1" id="KW-0802">TPR repeat</keyword>
<dbReference type="KEGG" id="par:Psyc_0996"/>
<dbReference type="PROSITE" id="PS50005">
    <property type="entry name" value="TPR"/>
    <property type="match status" value="1"/>
</dbReference>
<organism evidence="2 3">
    <name type="scientific">Psychrobacter arcticus (strain DSM 17307 / VKM B-2377 / 273-4)</name>
    <dbReference type="NCBI Taxonomy" id="259536"/>
    <lineage>
        <taxon>Bacteria</taxon>
        <taxon>Pseudomonadati</taxon>
        <taxon>Pseudomonadota</taxon>
        <taxon>Gammaproteobacteria</taxon>
        <taxon>Moraxellales</taxon>
        <taxon>Moraxellaceae</taxon>
        <taxon>Psychrobacter</taxon>
    </lineage>
</organism>
<reference evidence="2 3" key="1">
    <citation type="journal article" date="2010" name="Appl. Environ. Microbiol.">
        <title>The genome sequence of Psychrobacter arcticus 273-4, a psychroactive Siberian permafrost bacterium, reveals mechanisms for adaptation to low-temperature growth.</title>
        <authorList>
            <person name="Ayala-del-Rio H.L."/>
            <person name="Chain P.S."/>
            <person name="Grzymski J.J."/>
            <person name="Ponder M.A."/>
            <person name="Ivanova N."/>
            <person name="Bergholz P.W."/>
            <person name="Di Bartolo G."/>
            <person name="Hauser L."/>
            <person name="Land M."/>
            <person name="Bakermans C."/>
            <person name="Rodrigues D."/>
            <person name="Klappenbach J."/>
            <person name="Zarka D."/>
            <person name="Larimer F."/>
            <person name="Richardson P."/>
            <person name="Murray A."/>
            <person name="Thomashow M."/>
            <person name="Tiedje J.M."/>
        </authorList>
    </citation>
    <scope>NUCLEOTIDE SEQUENCE [LARGE SCALE GENOMIC DNA]</scope>
    <source>
        <strain evidence="3">DSM 17307 / VKM B-2377 / 273-4</strain>
    </source>
</reference>
<dbReference type="Gene3D" id="1.25.40.10">
    <property type="entry name" value="Tetratricopeptide repeat domain"/>
    <property type="match status" value="1"/>
</dbReference>
<dbReference type="AlphaFoldDB" id="Q4FT09"/>
<protein>
    <submittedName>
        <fullName evidence="2">Uncharacterized protein</fullName>
    </submittedName>
</protein>
<evidence type="ECO:0000313" key="3">
    <source>
        <dbReference type="Proteomes" id="UP000000546"/>
    </source>
</evidence>
<dbReference type="InterPro" id="IPR019734">
    <property type="entry name" value="TPR_rpt"/>
</dbReference>
<dbReference type="DNASU" id="3514995"/>
<gene>
    <name evidence="2" type="ordered locus">Psyc_0996</name>
</gene>
<evidence type="ECO:0000256" key="1">
    <source>
        <dbReference type="PROSITE-ProRule" id="PRU00339"/>
    </source>
</evidence>
<name>Q4FT09_PSYA2</name>
<sequence>MRAPQAQSKLSEVLEFLQQYEGTINPNKLIFGRWIKDAQALRLVDPSEGYMMEAWVYRAQGKLDKALEYMKNAYRLDSSSSSVNVNYASLLLSSGDFNESEKLCIKRIRLDRTNTDIFKILITNTLHTFNQDALFEAIELFIPTNPEAEKVIGQAKKRIFDFDHMQSTLESANLSIEVYKRFSSITQKVRNTRYIGESRTVINCEVNELGTFLLIDEALVNASIEDCLSMYDDLVEEIINDDHYFEEYKKIIFNFIPTTSTAINSAYQLEI</sequence>
<dbReference type="EMBL" id="CP000082">
    <property type="protein sequence ID" value="AAZ18849.1"/>
    <property type="molecule type" value="Genomic_DNA"/>
</dbReference>
<accession>Q4FT09</accession>
<keyword evidence="3" id="KW-1185">Reference proteome</keyword>
<proteinExistence type="predicted"/>
<feature type="repeat" description="TPR" evidence="1">
    <location>
        <begin position="47"/>
        <end position="80"/>
    </location>
</feature>
<dbReference type="Pfam" id="PF14559">
    <property type="entry name" value="TPR_19"/>
    <property type="match status" value="1"/>
</dbReference>